<dbReference type="RefSeq" id="WP_259630191.1">
    <property type="nucleotide sequence ID" value="NZ_JANYMP010000053.1"/>
</dbReference>
<name>A0A9X2VXN0_9PSEU</name>
<evidence type="ECO:0000313" key="2">
    <source>
        <dbReference type="Proteomes" id="UP001141259"/>
    </source>
</evidence>
<dbReference type="Proteomes" id="UP001141259">
    <property type="component" value="Unassembled WGS sequence"/>
</dbReference>
<sequence>MTQTRPEQPTSTGPHELLVDRFAPRSDFTLAHHRLVDADPDTAYRAVRELDLTEVHGTLVDTSMWLRSIPERVKYRKRGPVRTPTRLTLDDLAAGSERVVLGERPGEEIAFGAVGRFWQPVVEWRPVEPRDFVDFSEPGFGKIVCSLSVLPYGTRRSLVTYDVRTIFDDPPSWVGFRRYWRVVKPFVGVIQRAALRTIADTAERGGPR</sequence>
<dbReference type="EMBL" id="JANYMP010000053">
    <property type="protein sequence ID" value="MCS7484746.1"/>
    <property type="molecule type" value="Genomic_DNA"/>
</dbReference>
<keyword evidence="2" id="KW-1185">Reference proteome</keyword>
<comment type="caution">
    <text evidence="1">The sequence shown here is derived from an EMBL/GenBank/DDBJ whole genome shotgun (WGS) entry which is preliminary data.</text>
</comment>
<protein>
    <submittedName>
        <fullName evidence="1">Uncharacterized protein</fullName>
    </submittedName>
</protein>
<dbReference type="AlphaFoldDB" id="A0A9X2VXN0"/>
<organism evidence="1 2">
    <name type="scientific">Umezawaea endophytica</name>
    <dbReference type="NCBI Taxonomy" id="1654476"/>
    <lineage>
        <taxon>Bacteria</taxon>
        <taxon>Bacillati</taxon>
        <taxon>Actinomycetota</taxon>
        <taxon>Actinomycetes</taxon>
        <taxon>Pseudonocardiales</taxon>
        <taxon>Pseudonocardiaceae</taxon>
        <taxon>Umezawaea</taxon>
    </lineage>
</organism>
<proteinExistence type="predicted"/>
<gene>
    <name evidence="1" type="ORF">NZH93_48635</name>
</gene>
<evidence type="ECO:0000313" key="1">
    <source>
        <dbReference type="EMBL" id="MCS7484746.1"/>
    </source>
</evidence>
<reference evidence="1" key="1">
    <citation type="submission" date="2022-08" db="EMBL/GenBank/DDBJ databases">
        <authorList>
            <person name="Tistechok S."/>
            <person name="Samborskyy M."/>
            <person name="Roman I."/>
        </authorList>
    </citation>
    <scope>NUCLEOTIDE SEQUENCE</scope>
    <source>
        <strain evidence="1">DSM 103496</strain>
    </source>
</reference>
<accession>A0A9X2VXN0</accession>